<dbReference type="Pfam" id="PF00196">
    <property type="entry name" value="GerE"/>
    <property type="match status" value="1"/>
</dbReference>
<protein>
    <submittedName>
        <fullName evidence="6">DNA-binding response regulator</fullName>
    </submittedName>
</protein>
<feature type="domain" description="Response regulatory" evidence="5">
    <location>
        <begin position="10"/>
        <end position="126"/>
    </location>
</feature>
<keyword evidence="1 3" id="KW-0597">Phosphoprotein</keyword>
<dbReference type="SMART" id="SM00421">
    <property type="entry name" value="HTH_LUXR"/>
    <property type="match status" value="1"/>
</dbReference>
<accession>A0A2P7QZN2</accession>
<dbReference type="GO" id="GO:0000160">
    <property type="term" value="P:phosphorelay signal transduction system"/>
    <property type="evidence" value="ECO:0007669"/>
    <property type="project" value="InterPro"/>
</dbReference>
<evidence type="ECO:0000256" key="2">
    <source>
        <dbReference type="ARBA" id="ARBA00023125"/>
    </source>
</evidence>
<keyword evidence="2 6" id="KW-0238">DNA-binding</keyword>
<dbReference type="PROSITE" id="PS50043">
    <property type="entry name" value="HTH_LUXR_2"/>
    <property type="match status" value="1"/>
</dbReference>
<comment type="caution">
    <text evidence="6">The sequence shown here is derived from an EMBL/GenBank/DDBJ whole genome shotgun (WGS) entry which is preliminary data.</text>
</comment>
<dbReference type="InterPro" id="IPR011006">
    <property type="entry name" value="CheY-like_superfamily"/>
</dbReference>
<dbReference type="Gene3D" id="3.40.50.2300">
    <property type="match status" value="1"/>
</dbReference>
<evidence type="ECO:0000259" key="5">
    <source>
        <dbReference type="PROSITE" id="PS50110"/>
    </source>
</evidence>
<dbReference type="SUPFAM" id="SSF46894">
    <property type="entry name" value="C-terminal effector domain of the bipartite response regulators"/>
    <property type="match status" value="1"/>
</dbReference>
<evidence type="ECO:0000256" key="1">
    <source>
        <dbReference type="ARBA" id="ARBA00022553"/>
    </source>
</evidence>
<feature type="modified residue" description="4-aspartylphosphate" evidence="3">
    <location>
        <position position="61"/>
    </location>
</feature>
<dbReference type="PRINTS" id="PR00038">
    <property type="entry name" value="HTHLUXR"/>
</dbReference>
<evidence type="ECO:0000313" key="7">
    <source>
        <dbReference type="Proteomes" id="UP000241167"/>
    </source>
</evidence>
<dbReference type="CDD" id="cd17535">
    <property type="entry name" value="REC_NarL-like"/>
    <property type="match status" value="1"/>
</dbReference>
<evidence type="ECO:0000256" key="3">
    <source>
        <dbReference type="PROSITE-ProRule" id="PRU00169"/>
    </source>
</evidence>
<evidence type="ECO:0000313" key="6">
    <source>
        <dbReference type="EMBL" id="PSJ43432.1"/>
    </source>
</evidence>
<feature type="domain" description="HTH luxR-type" evidence="4">
    <location>
        <begin position="142"/>
        <end position="207"/>
    </location>
</feature>
<dbReference type="InterPro" id="IPR039420">
    <property type="entry name" value="WalR-like"/>
</dbReference>
<dbReference type="AlphaFoldDB" id="A0A2P7QZN2"/>
<dbReference type="PROSITE" id="PS50110">
    <property type="entry name" value="RESPONSE_REGULATORY"/>
    <property type="match status" value="1"/>
</dbReference>
<dbReference type="PANTHER" id="PTHR43214">
    <property type="entry name" value="TWO-COMPONENT RESPONSE REGULATOR"/>
    <property type="match status" value="1"/>
</dbReference>
<proteinExistence type="predicted"/>
<dbReference type="Proteomes" id="UP000241167">
    <property type="component" value="Unassembled WGS sequence"/>
</dbReference>
<dbReference type="InterPro" id="IPR001789">
    <property type="entry name" value="Sig_transdc_resp-reg_receiver"/>
</dbReference>
<dbReference type="PROSITE" id="PS00622">
    <property type="entry name" value="HTH_LUXR_1"/>
    <property type="match status" value="1"/>
</dbReference>
<dbReference type="CDD" id="cd06170">
    <property type="entry name" value="LuxR_C_like"/>
    <property type="match status" value="1"/>
</dbReference>
<evidence type="ECO:0000259" key="4">
    <source>
        <dbReference type="PROSITE" id="PS50043"/>
    </source>
</evidence>
<dbReference type="GO" id="GO:0006355">
    <property type="term" value="P:regulation of DNA-templated transcription"/>
    <property type="evidence" value="ECO:0007669"/>
    <property type="project" value="InterPro"/>
</dbReference>
<dbReference type="PANTHER" id="PTHR43214:SF43">
    <property type="entry name" value="TWO-COMPONENT RESPONSE REGULATOR"/>
    <property type="match status" value="1"/>
</dbReference>
<dbReference type="OrthoDB" id="9782896at2"/>
<gene>
    <name evidence="6" type="ORF">C7I55_03470</name>
</gene>
<name>A0A2P7QZN2_9SPHN</name>
<dbReference type="EMBL" id="PXYI01000001">
    <property type="protein sequence ID" value="PSJ43432.1"/>
    <property type="molecule type" value="Genomic_DNA"/>
</dbReference>
<dbReference type="InterPro" id="IPR058245">
    <property type="entry name" value="NreC/VraR/RcsB-like_REC"/>
</dbReference>
<reference evidence="6 7" key="1">
    <citation type="submission" date="2018-03" db="EMBL/GenBank/DDBJ databases">
        <title>The draft genome of Sphingosinicella sp. GL-C-18.</title>
        <authorList>
            <person name="Liu L."/>
            <person name="Li L."/>
            <person name="Liang L."/>
            <person name="Zhang X."/>
            <person name="Wang T."/>
        </authorList>
    </citation>
    <scope>NUCLEOTIDE SEQUENCE [LARGE SCALE GENOMIC DNA]</scope>
    <source>
        <strain evidence="6 7">GL-C-18</strain>
    </source>
</reference>
<organism evidence="6 7">
    <name type="scientific">Allosphingosinicella deserti</name>
    <dbReference type="NCBI Taxonomy" id="2116704"/>
    <lineage>
        <taxon>Bacteria</taxon>
        <taxon>Pseudomonadati</taxon>
        <taxon>Pseudomonadota</taxon>
        <taxon>Alphaproteobacteria</taxon>
        <taxon>Sphingomonadales</taxon>
        <taxon>Sphingomonadaceae</taxon>
        <taxon>Allosphingosinicella</taxon>
    </lineage>
</organism>
<dbReference type="InterPro" id="IPR000792">
    <property type="entry name" value="Tscrpt_reg_LuxR_C"/>
</dbReference>
<sequence>MNMIARRPIRVLVADDHPLIRLGVASVLEHQPDMELIGEAEDGLEAVEGFRRLRPDVALIDLQMPRMGGLDAIVAIRAEFPSARLVVLTTYAGDAQALRAMKAGATGYLLKSTLRRELLDVIRGVHAGGIHIPPEIANDIGMNAMRDTLSDRELEVLRCVARGLANKGVARDLGITEETVKAHVKSIFAKLGVADRTEAVTIAARRGIIDLSPGSGPL</sequence>
<keyword evidence="7" id="KW-1185">Reference proteome</keyword>
<dbReference type="GO" id="GO:0003677">
    <property type="term" value="F:DNA binding"/>
    <property type="evidence" value="ECO:0007669"/>
    <property type="project" value="UniProtKB-KW"/>
</dbReference>
<dbReference type="InterPro" id="IPR016032">
    <property type="entry name" value="Sig_transdc_resp-reg_C-effctor"/>
</dbReference>
<dbReference type="SUPFAM" id="SSF52172">
    <property type="entry name" value="CheY-like"/>
    <property type="match status" value="1"/>
</dbReference>
<dbReference type="SMART" id="SM00448">
    <property type="entry name" value="REC"/>
    <property type="match status" value="1"/>
</dbReference>
<dbReference type="Pfam" id="PF00072">
    <property type="entry name" value="Response_reg"/>
    <property type="match status" value="1"/>
</dbReference>